<sequence>MITSSEKAGHPVVVRYFTASFERGVRGAVEIGGLLALRWHISKAEANHSAKLRPELYETAKAIEKRWTSLEDEHGEGALLVEESRTIQRCIADKNPASRHFQNPGLIENARRLRKTKGPEWWIREHHFDSLAEGD</sequence>
<gene>
    <name evidence="1" type="ORF">O9X88_02130</name>
</gene>
<name>A0A9X3KKD9_9HYPH</name>
<accession>A0A9X3KKD9</accession>
<evidence type="ECO:0000313" key="2">
    <source>
        <dbReference type="Proteomes" id="UP001151018"/>
    </source>
</evidence>
<reference evidence="1" key="1">
    <citation type="submission" date="2022-12" db="EMBL/GenBank/DDBJ databases">
        <title>Draft genome sequences of 22 rhizogenic Agrobacterium biovar 1 strains, the causative agent of hairy root disease.</title>
        <authorList>
            <person name="Kim N."/>
            <person name="Vargas P."/>
            <person name="Rediers H."/>
        </authorList>
    </citation>
    <scope>NUCLEOTIDE SEQUENCE</scope>
    <source>
        <strain evidence="1">ST15.13.006</strain>
    </source>
</reference>
<comment type="caution">
    <text evidence="1">The sequence shown here is derived from an EMBL/GenBank/DDBJ whole genome shotgun (WGS) entry which is preliminary data.</text>
</comment>
<protein>
    <submittedName>
        <fullName evidence="1">Uncharacterized protein</fullName>
    </submittedName>
</protein>
<evidence type="ECO:0000313" key="1">
    <source>
        <dbReference type="EMBL" id="MCZ7936332.1"/>
    </source>
</evidence>
<dbReference type="AlphaFoldDB" id="A0A9X3KKD9"/>
<dbReference type="Proteomes" id="UP001151018">
    <property type="component" value="Unassembled WGS sequence"/>
</dbReference>
<dbReference type="EMBL" id="JAPZLR010000001">
    <property type="protein sequence ID" value="MCZ7936332.1"/>
    <property type="molecule type" value="Genomic_DNA"/>
</dbReference>
<proteinExistence type="predicted"/>
<dbReference type="RefSeq" id="WP_269834502.1">
    <property type="nucleotide sequence ID" value="NZ_JAPZLR010000001.1"/>
</dbReference>
<organism evidence="1 2">
    <name type="scientific">Agrobacterium salinitolerans</name>
    <dbReference type="NCBI Taxonomy" id="1183413"/>
    <lineage>
        <taxon>Bacteria</taxon>
        <taxon>Pseudomonadati</taxon>
        <taxon>Pseudomonadota</taxon>
        <taxon>Alphaproteobacteria</taxon>
        <taxon>Hyphomicrobiales</taxon>
        <taxon>Rhizobiaceae</taxon>
        <taxon>Rhizobium/Agrobacterium group</taxon>
        <taxon>Agrobacterium</taxon>
    </lineage>
</organism>